<dbReference type="InterPro" id="IPR010827">
    <property type="entry name" value="BamA/TamA_POTRA"/>
</dbReference>
<keyword evidence="12" id="KW-1185">Reference proteome</keyword>
<evidence type="ECO:0000313" key="11">
    <source>
        <dbReference type="EMBL" id="NEV61483.1"/>
    </source>
</evidence>
<dbReference type="InterPro" id="IPR000184">
    <property type="entry name" value="Bac_surfAg_D15"/>
</dbReference>
<keyword evidence="4 8" id="KW-0732">Signal</keyword>
<dbReference type="Gene3D" id="2.40.160.50">
    <property type="entry name" value="membrane protein fhac: a member of the omp85/tpsb transporter family"/>
    <property type="match status" value="1"/>
</dbReference>
<keyword evidence="5 8" id="KW-0677">Repeat</keyword>
<feature type="domain" description="POTRA" evidence="10">
    <location>
        <begin position="357"/>
        <end position="431"/>
    </location>
</feature>
<dbReference type="Proteomes" id="UP000483379">
    <property type="component" value="Unassembled WGS sequence"/>
</dbReference>
<dbReference type="GO" id="GO:0051205">
    <property type="term" value="P:protein insertion into membrane"/>
    <property type="evidence" value="ECO:0007669"/>
    <property type="project" value="UniProtKB-UniRule"/>
</dbReference>
<dbReference type="Pfam" id="PF01103">
    <property type="entry name" value="Omp85"/>
    <property type="match status" value="1"/>
</dbReference>
<dbReference type="NCBIfam" id="TIGR03303">
    <property type="entry name" value="OM_YaeT"/>
    <property type="match status" value="1"/>
</dbReference>
<keyword evidence="6 8" id="KW-0472">Membrane</keyword>
<evidence type="ECO:0000256" key="6">
    <source>
        <dbReference type="ARBA" id="ARBA00023136"/>
    </source>
</evidence>
<evidence type="ECO:0000256" key="1">
    <source>
        <dbReference type="ARBA" id="ARBA00004370"/>
    </source>
</evidence>
<evidence type="ECO:0000256" key="2">
    <source>
        <dbReference type="ARBA" id="ARBA00022452"/>
    </source>
</evidence>
<sequence length="776" mass="85940">MRVTIRNLASGAQRALLLAVLLVFVQLPAFAQVFQVSDIRVEGLQRIAPGTVFNYLPVQIGDTVGEDVTGGIIRSLYRTGFFDDVRVERDGSVLVIWVRERPAIAEIKITGNKDIDTEALTAALADIGLKEGRVFNRSVLDRIEQELERQYFARGKYGVLIQSTVSPLERNRVAVNIEITEGLTARIKQINIIGNDAFSQKELLKQFELGPTRWSSFYSKNDQYSKQKLAGDLESLRSFYLDRGYIKFDIKSTQVSISADKKEIYVTVSIEEGEPFRVSDIKLAGDPSVPAEKLFPLIQLRRGEYFSRKATTESAERISSLLGDEGYAFANVNTVPEIDEAAKEVTVTFFVDAGKRVYVRRVNMKGNTRTRDEVLRREMRQLETAWFSADLVRKSRERLQRLGYFEDVTIETPAVPGSADQVDVDVTVKEKPAGNLAAGIGFSQSQGILLNASVTQKNFLGTGKRVSLAFNTSTATRLYQLGYNNPYYTVDGISRGFDLSYRETDFDELIGADYSTDVGLAGMTFGLPITDTSRAGLGFRYQYTDFTAGESGIAQQFVEDNGNTFHDLLISASYTSDTRDTAIFPTSGGLRVARAEIAVPGSDLQYYRVGFEEQRFIPLTSRFVFAMTADVGYGDGYGDIDYLPFFENYYAGGPRSVRGWVANSLGPREIDTDDPVGGNLKLVGSLELFAPAPVGGEFEKTLRLGAFFDFGNVWSTYDSDLLAPTGFDIGDLRYSTGLSVTWLSPVGALSLSLAFPLNEQDGDDAQVFQFGFGQTF</sequence>
<dbReference type="FunFam" id="3.10.20.310:FF:000002">
    <property type="entry name" value="Outer membrane protein assembly factor BamA"/>
    <property type="match status" value="1"/>
</dbReference>
<gene>
    <name evidence="8 11" type="primary">bamA</name>
    <name evidence="11" type="ORF">G3446_06165</name>
</gene>
<name>A0A6M0JXW7_9GAMM</name>
<dbReference type="PANTHER" id="PTHR12815">
    <property type="entry name" value="SORTING AND ASSEMBLY MACHINERY SAMM50 PROTEIN FAMILY MEMBER"/>
    <property type="match status" value="1"/>
</dbReference>
<dbReference type="InterPro" id="IPR039910">
    <property type="entry name" value="D15-like"/>
</dbReference>
<evidence type="ECO:0000256" key="3">
    <source>
        <dbReference type="ARBA" id="ARBA00022692"/>
    </source>
</evidence>
<evidence type="ECO:0000313" key="12">
    <source>
        <dbReference type="Proteomes" id="UP000483379"/>
    </source>
</evidence>
<organism evidence="11 12">
    <name type="scientific">Thiorhodococcus minor</name>
    <dbReference type="NCBI Taxonomy" id="57489"/>
    <lineage>
        <taxon>Bacteria</taxon>
        <taxon>Pseudomonadati</taxon>
        <taxon>Pseudomonadota</taxon>
        <taxon>Gammaproteobacteria</taxon>
        <taxon>Chromatiales</taxon>
        <taxon>Chromatiaceae</taxon>
        <taxon>Thiorhodococcus</taxon>
    </lineage>
</organism>
<dbReference type="HAMAP" id="MF_01430">
    <property type="entry name" value="OM_assembly_BamA"/>
    <property type="match status" value="1"/>
</dbReference>
<keyword evidence="7 8" id="KW-0998">Cell outer membrane</keyword>
<evidence type="ECO:0000256" key="7">
    <source>
        <dbReference type="ARBA" id="ARBA00023237"/>
    </source>
</evidence>
<proteinExistence type="inferred from homology"/>
<evidence type="ECO:0000256" key="4">
    <source>
        <dbReference type="ARBA" id="ARBA00022729"/>
    </source>
</evidence>
<feature type="domain" description="POTRA" evidence="10">
    <location>
        <begin position="276"/>
        <end position="354"/>
    </location>
</feature>
<protein>
    <recommendedName>
        <fullName evidence="8 9">Outer membrane protein assembly factor BamA</fullName>
    </recommendedName>
</protein>
<dbReference type="PANTHER" id="PTHR12815:SF23">
    <property type="entry name" value="OUTER MEMBRANE PROTEIN ASSEMBLY FACTOR BAMA"/>
    <property type="match status" value="1"/>
</dbReference>
<keyword evidence="2 8" id="KW-1134">Transmembrane beta strand</keyword>
<dbReference type="InterPro" id="IPR034746">
    <property type="entry name" value="POTRA"/>
</dbReference>
<evidence type="ECO:0000256" key="8">
    <source>
        <dbReference type="HAMAP-Rule" id="MF_01430"/>
    </source>
</evidence>
<dbReference type="Gene3D" id="3.10.20.310">
    <property type="entry name" value="membrane protein fhac"/>
    <property type="match status" value="5"/>
</dbReference>
<evidence type="ECO:0000256" key="9">
    <source>
        <dbReference type="NCBIfam" id="TIGR03303"/>
    </source>
</evidence>
<evidence type="ECO:0000256" key="5">
    <source>
        <dbReference type="ARBA" id="ARBA00022737"/>
    </source>
</evidence>
<comment type="subunit">
    <text evidence="8">Part of the Bam complex.</text>
</comment>
<feature type="domain" description="POTRA" evidence="10">
    <location>
        <begin position="34"/>
        <end position="101"/>
    </location>
</feature>
<dbReference type="InterPro" id="IPR023707">
    <property type="entry name" value="OM_assembly_BamA"/>
</dbReference>
<reference evidence="11 12" key="1">
    <citation type="submission" date="2020-02" db="EMBL/GenBank/DDBJ databases">
        <title>Genome sequences of Thiorhodococcus mannitoliphagus and Thiorhodococcus minor, purple sulfur photosynthetic bacteria in the gammaproteobacterial family, Chromatiaceae.</title>
        <authorList>
            <person name="Aviles F.A."/>
            <person name="Meyer T.E."/>
            <person name="Kyndt J.A."/>
        </authorList>
    </citation>
    <scope>NUCLEOTIDE SEQUENCE [LARGE SCALE GENOMIC DNA]</scope>
    <source>
        <strain evidence="11 12">DSM 11518</strain>
    </source>
</reference>
<dbReference type="AlphaFoldDB" id="A0A6M0JXW7"/>
<dbReference type="PIRSF" id="PIRSF006076">
    <property type="entry name" value="OM_assembly_OMP85"/>
    <property type="match status" value="1"/>
</dbReference>
<dbReference type="PROSITE" id="PS51779">
    <property type="entry name" value="POTRA"/>
    <property type="match status" value="5"/>
</dbReference>
<dbReference type="GO" id="GO:1990063">
    <property type="term" value="C:Bam protein complex"/>
    <property type="evidence" value="ECO:0007669"/>
    <property type="project" value="TreeGrafter"/>
</dbReference>
<comment type="caution">
    <text evidence="11">The sequence shown here is derived from an EMBL/GenBank/DDBJ whole genome shotgun (WGS) entry which is preliminary data.</text>
</comment>
<feature type="domain" description="POTRA" evidence="10">
    <location>
        <begin position="102"/>
        <end position="182"/>
    </location>
</feature>
<keyword evidence="3 8" id="KW-0812">Transmembrane</keyword>
<dbReference type="Pfam" id="PF07244">
    <property type="entry name" value="POTRA"/>
    <property type="match status" value="4"/>
</dbReference>
<comment type="similarity">
    <text evidence="8">Belongs to the BamA family.</text>
</comment>
<comment type="function">
    <text evidence="8">Part of the outer membrane protein assembly complex, which is involved in assembly and insertion of beta-barrel proteins into the outer membrane.</text>
</comment>
<dbReference type="GO" id="GO:0043165">
    <property type="term" value="P:Gram-negative-bacterium-type cell outer membrane assembly"/>
    <property type="evidence" value="ECO:0007669"/>
    <property type="project" value="UniProtKB-UniRule"/>
</dbReference>
<dbReference type="EMBL" id="JAAIJQ010000013">
    <property type="protein sequence ID" value="NEV61483.1"/>
    <property type="molecule type" value="Genomic_DNA"/>
</dbReference>
<comment type="subcellular location">
    <subcellularLocation>
        <location evidence="8">Cell outer membrane</location>
    </subcellularLocation>
    <subcellularLocation>
        <location evidence="1">Membrane</location>
    </subcellularLocation>
</comment>
<evidence type="ECO:0000259" key="10">
    <source>
        <dbReference type="PROSITE" id="PS51779"/>
    </source>
</evidence>
<accession>A0A6M0JXW7</accession>
<feature type="domain" description="POTRA" evidence="10">
    <location>
        <begin position="185"/>
        <end position="273"/>
    </location>
</feature>